<dbReference type="RefSeq" id="WP_006682218.1">
    <property type="nucleotide sequence ID" value="NZ_CAFB01000035.1"/>
</dbReference>
<proteinExistence type="predicted"/>
<dbReference type="AlphaFoldDB" id="G2J871"/>
<evidence type="ECO:0000313" key="2">
    <source>
        <dbReference type="Proteomes" id="UP000054051"/>
    </source>
</evidence>
<reference evidence="1 2" key="1">
    <citation type="submission" date="2011-08" db="EMBL/GenBank/DDBJ databases">
        <title>The genome of the obligate endobacterium of an arbuscular mycorrhizal fungus reveals an interphylum network of nutritional interactions.</title>
        <authorList>
            <person name="Ghignone S."/>
            <person name="Salvioli A."/>
            <person name="Anca I."/>
            <person name="Lumini E."/>
            <person name="Ortu G."/>
            <person name="Petiti L."/>
            <person name="Cruveiller S."/>
            <person name="Bianciotto V."/>
            <person name="Piffanelli P."/>
            <person name="Lanfranco L."/>
            <person name="Bonfante P."/>
        </authorList>
    </citation>
    <scope>NUCLEOTIDE SEQUENCE [LARGE SCALE GENOMIC DNA]</scope>
    <source>
        <strain evidence="1 2">BEG34</strain>
    </source>
</reference>
<accession>G2J871</accession>
<dbReference type="STRING" id="1070319.CAGGBEG34_190143"/>
<name>G2J871_9BURK</name>
<dbReference type="OrthoDB" id="9137248at2"/>
<dbReference type="EMBL" id="CAFB01000035">
    <property type="protein sequence ID" value="CCD28968.1"/>
    <property type="molecule type" value="Genomic_DNA"/>
</dbReference>
<sequence length="149" mass="17240">MSLHEDIQQKMRAAIVEASEQDMNDLPPSWIANQVYDAYGNTSVDAHVQYACMEHLKQMARKLLASKFHPDRDEIAQGELFPETLQTRYPIKRKRGEEPVYKLLDALSEIEGYWNVEQLEKAGGARFKHTDTLRTFLKVKFSRLRAAND</sequence>
<evidence type="ECO:0000313" key="1">
    <source>
        <dbReference type="EMBL" id="CCD28968.1"/>
    </source>
</evidence>
<protein>
    <submittedName>
        <fullName evidence="1">Uncharacterized protein</fullName>
    </submittedName>
</protein>
<comment type="caution">
    <text evidence="1">The sequence shown here is derived from an EMBL/GenBank/DDBJ whole genome shotgun (WGS) entry which is preliminary data.</text>
</comment>
<keyword evidence="2" id="KW-1185">Reference proteome</keyword>
<gene>
    <name evidence="1" type="ORF">CAGGBEG34_190143</name>
</gene>
<dbReference type="Proteomes" id="UP000054051">
    <property type="component" value="Unassembled WGS sequence"/>
</dbReference>
<organism evidence="1 2">
    <name type="scientific">Candidatus Glomeribacter gigasporarum BEG34</name>
    <dbReference type="NCBI Taxonomy" id="1070319"/>
    <lineage>
        <taxon>Bacteria</taxon>
        <taxon>Pseudomonadati</taxon>
        <taxon>Pseudomonadota</taxon>
        <taxon>Betaproteobacteria</taxon>
        <taxon>Burkholderiales</taxon>
        <taxon>Burkholderiaceae</taxon>
        <taxon>Candidatus Glomeribacter</taxon>
    </lineage>
</organism>